<name>A0A645BTT5_9ZZZZ</name>
<feature type="transmembrane region" description="Helical" evidence="1">
    <location>
        <begin position="6"/>
        <end position="21"/>
    </location>
</feature>
<keyword evidence="1" id="KW-1133">Transmembrane helix</keyword>
<protein>
    <submittedName>
        <fullName evidence="2">Uncharacterized protein</fullName>
    </submittedName>
</protein>
<reference evidence="2" key="1">
    <citation type="submission" date="2019-08" db="EMBL/GenBank/DDBJ databases">
        <authorList>
            <person name="Kucharzyk K."/>
            <person name="Murdoch R.W."/>
            <person name="Higgins S."/>
            <person name="Loffler F."/>
        </authorList>
    </citation>
    <scope>NUCLEOTIDE SEQUENCE</scope>
</reference>
<evidence type="ECO:0000256" key="1">
    <source>
        <dbReference type="SAM" id="Phobius"/>
    </source>
</evidence>
<keyword evidence="1" id="KW-0812">Transmembrane</keyword>
<keyword evidence="1" id="KW-0472">Membrane</keyword>
<comment type="caution">
    <text evidence="2">The sequence shown here is derived from an EMBL/GenBank/DDBJ whole genome shotgun (WGS) entry which is preliminary data.</text>
</comment>
<dbReference type="AlphaFoldDB" id="A0A645BTT5"/>
<proteinExistence type="predicted"/>
<accession>A0A645BTT5</accession>
<dbReference type="EMBL" id="VSSQ01021217">
    <property type="protein sequence ID" value="MPM66653.1"/>
    <property type="molecule type" value="Genomic_DNA"/>
</dbReference>
<sequence length="252" mass="28137">MLGLYILTVFSFCLLIGLLLLRNKGLGIWRVIVTVLIVLILPVVFFSGHLAAGYTHILMQLPLTMLFIGLIALFCRYDAVVDSSSPKPYRFFRTLGSWFVALAMIACCYSWALYSNQVYFTLQRKFDACYSLSTRMVDRVEQLPEYTIDTPVLVVGDFSKGNYPVAVPEALDGLPYSVGIGEPSEFYYMKGYWGTVHNFIAAYLGVRWQVPDAETVAELVEKTNDFADMPIFPSAGSVFYIDGVIVVMGSAS</sequence>
<feature type="transmembrane region" description="Helical" evidence="1">
    <location>
        <begin position="28"/>
        <end position="51"/>
    </location>
</feature>
<feature type="transmembrane region" description="Helical" evidence="1">
    <location>
        <begin position="95"/>
        <end position="114"/>
    </location>
</feature>
<gene>
    <name evidence="2" type="ORF">SDC9_113563</name>
</gene>
<evidence type="ECO:0000313" key="2">
    <source>
        <dbReference type="EMBL" id="MPM66653.1"/>
    </source>
</evidence>
<feature type="transmembrane region" description="Helical" evidence="1">
    <location>
        <begin position="57"/>
        <end position="75"/>
    </location>
</feature>
<organism evidence="2">
    <name type="scientific">bioreactor metagenome</name>
    <dbReference type="NCBI Taxonomy" id="1076179"/>
    <lineage>
        <taxon>unclassified sequences</taxon>
        <taxon>metagenomes</taxon>
        <taxon>ecological metagenomes</taxon>
    </lineage>
</organism>